<dbReference type="EMBL" id="QHJG01000009">
    <property type="protein sequence ID" value="PWY56315.1"/>
    <property type="molecule type" value="Genomic_DNA"/>
</dbReference>
<reference evidence="1 2" key="1">
    <citation type="submission" date="2018-05" db="EMBL/GenBank/DDBJ databases">
        <title>Legionella qingyii sp.nov., whole genome shotgun sequence.</title>
        <authorList>
            <person name="Wu H."/>
            <person name="Zhu Q."/>
            <person name="Hu C."/>
        </authorList>
    </citation>
    <scope>NUCLEOTIDE SEQUENCE [LARGE SCALE GENOMIC DNA]</scope>
    <source>
        <strain evidence="1 2">HEB18</strain>
    </source>
</reference>
<accession>A0A317U4X2</accession>
<evidence type="ECO:0000313" key="2">
    <source>
        <dbReference type="Proteomes" id="UP000247152"/>
    </source>
</evidence>
<gene>
    <name evidence="1" type="ORF">DGG96_07415</name>
</gene>
<name>A0A317U4X2_9GAMM</name>
<protein>
    <submittedName>
        <fullName evidence="1">Uncharacterized protein</fullName>
    </submittedName>
</protein>
<sequence length="74" mass="8396">MAKNEGSRDNVECILINHDKPPITGVKSVIRYELFVGSDTSEVHKDFAIIGVETRINVVMAVNNVYWLYVAHDY</sequence>
<dbReference type="AlphaFoldDB" id="A0A317U4X2"/>
<evidence type="ECO:0000313" key="1">
    <source>
        <dbReference type="EMBL" id="PWY56315.1"/>
    </source>
</evidence>
<proteinExistence type="predicted"/>
<comment type="caution">
    <text evidence="1">The sequence shown here is derived from an EMBL/GenBank/DDBJ whole genome shotgun (WGS) entry which is preliminary data.</text>
</comment>
<dbReference type="Proteomes" id="UP000247152">
    <property type="component" value="Unassembled WGS sequence"/>
</dbReference>
<organism evidence="1 2">
    <name type="scientific">Legionella qingyii</name>
    <dbReference type="NCBI Taxonomy" id="2184757"/>
    <lineage>
        <taxon>Bacteria</taxon>
        <taxon>Pseudomonadati</taxon>
        <taxon>Pseudomonadota</taxon>
        <taxon>Gammaproteobacteria</taxon>
        <taxon>Legionellales</taxon>
        <taxon>Legionellaceae</taxon>
        <taxon>Legionella</taxon>
    </lineage>
</organism>